<dbReference type="KEGG" id="pdh:B9T62_02465"/>
<feature type="transmembrane region" description="Helical" evidence="1">
    <location>
        <begin position="6"/>
        <end position="22"/>
    </location>
</feature>
<gene>
    <name evidence="2" type="ORF">B9T62_02465</name>
</gene>
<dbReference type="Proteomes" id="UP000249890">
    <property type="component" value="Chromosome"/>
</dbReference>
<accession>A0A2Z2KA61</accession>
<keyword evidence="1" id="KW-1133">Transmembrane helix</keyword>
<feature type="transmembrane region" description="Helical" evidence="1">
    <location>
        <begin position="48"/>
        <end position="69"/>
    </location>
</feature>
<keyword evidence="3" id="KW-1185">Reference proteome</keyword>
<protein>
    <recommendedName>
        <fullName evidence="4">DUF3784 domain-containing protein</fullName>
    </recommendedName>
</protein>
<evidence type="ECO:0000313" key="3">
    <source>
        <dbReference type="Proteomes" id="UP000249890"/>
    </source>
</evidence>
<sequence>MKTEFLLIAIAFVVAALTPLLLKRRKRIKSGLPEADERVQQRFQKNTIGIISVFGIIGVISLGVFTAMGNDFINLNYIWLFLLALMLSLSIGAFISKR</sequence>
<proteinExistence type="predicted"/>
<evidence type="ECO:0000313" key="2">
    <source>
        <dbReference type="EMBL" id="ASA19770.1"/>
    </source>
</evidence>
<keyword evidence="1" id="KW-0812">Transmembrane</keyword>
<dbReference type="AlphaFoldDB" id="A0A2Z2KA61"/>
<feature type="transmembrane region" description="Helical" evidence="1">
    <location>
        <begin position="75"/>
        <end position="95"/>
    </location>
</feature>
<dbReference type="EMBL" id="CP021780">
    <property type="protein sequence ID" value="ASA19770.1"/>
    <property type="molecule type" value="Genomic_DNA"/>
</dbReference>
<reference evidence="2 3" key="1">
    <citation type="submission" date="2017-06" db="EMBL/GenBank/DDBJ databases">
        <title>Complete genome sequence of Paenibacillus donghaensis KCTC 13049T isolated from East Sea sediment, South Korea.</title>
        <authorList>
            <person name="Jung B.K."/>
            <person name="Hong S.-J."/>
            <person name="Shin J.-H."/>
        </authorList>
    </citation>
    <scope>NUCLEOTIDE SEQUENCE [LARGE SCALE GENOMIC DNA]</scope>
    <source>
        <strain evidence="2 3">KCTC 13049</strain>
    </source>
</reference>
<keyword evidence="1" id="KW-0472">Membrane</keyword>
<name>A0A2Z2KA61_9BACL</name>
<evidence type="ECO:0008006" key="4">
    <source>
        <dbReference type="Google" id="ProtNLM"/>
    </source>
</evidence>
<evidence type="ECO:0000256" key="1">
    <source>
        <dbReference type="SAM" id="Phobius"/>
    </source>
</evidence>
<organism evidence="2 3">
    <name type="scientific">Paenibacillus donghaensis</name>
    <dbReference type="NCBI Taxonomy" id="414771"/>
    <lineage>
        <taxon>Bacteria</taxon>
        <taxon>Bacillati</taxon>
        <taxon>Bacillota</taxon>
        <taxon>Bacilli</taxon>
        <taxon>Bacillales</taxon>
        <taxon>Paenibacillaceae</taxon>
        <taxon>Paenibacillus</taxon>
    </lineage>
</organism>